<dbReference type="Gene3D" id="3.30.300.30">
    <property type="match status" value="1"/>
</dbReference>
<sequence length="570" mass="60228">MVNDPEYATLLLAVADHARVGNPNTIGACDDTESEYVDRTYSEVFAHTIGAARQLIAHGIQPGDAVGVDMTTGPDLPVAILAVLAAGAALVPLRGGLRDGFSDRDRAVAEHAVSIAGVRWCLAPRRRLPAYRSLGLTAWSIEGIASAPAAEDAQLPVPADPEATALIQFSSGSTAAPRGIVLTHGNLAANMQELSRRARMGSGARLFSWLPFSHDLGLVASFFGSLYGGTGFRAMPPEAFVRDPLRWLRELSAFRATISAGPPFGYLMVLQHAKRRAAELSGCDLSSIESLSIGSERVPAELCRVFPTAFAPIGLRPNVMLACYGLAENCAGVASPIPGSPLTVCTVDRAALAAGDFKLSEAADASAIVGHGVPLPGTELRIVDADGAVLAADRVGEIQISGASTAQQILREPGRAEPAGQDGFVATGDLGCFHQGELFVVGRIKELFKYAGRTFSPFEIETAVFRARIPGVTGVAMTPVRAENDATESVLIILELARKAGPDVARTVGATLLREFGVPVREVHQARPRGIPRTTSGKIQRAALAEAWLTGELTEKFGLRRIELTERTHL</sequence>
<evidence type="ECO:0000256" key="1">
    <source>
        <dbReference type="ARBA" id="ARBA00006432"/>
    </source>
</evidence>
<dbReference type="AlphaFoldDB" id="A0A4R4ZRS5"/>
<gene>
    <name evidence="3" type="ORF">E1263_06590</name>
</gene>
<dbReference type="Pfam" id="PF00501">
    <property type="entry name" value="AMP-binding"/>
    <property type="match status" value="1"/>
</dbReference>
<organism evidence="3 4">
    <name type="scientific">Kribbella antibiotica</name>
    <dbReference type="NCBI Taxonomy" id="190195"/>
    <lineage>
        <taxon>Bacteria</taxon>
        <taxon>Bacillati</taxon>
        <taxon>Actinomycetota</taxon>
        <taxon>Actinomycetes</taxon>
        <taxon>Propionibacteriales</taxon>
        <taxon>Kribbellaceae</taxon>
        <taxon>Kribbella</taxon>
    </lineage>
</organism>
<dbReference type="InterPro" id="IPR042099">
    <property type="entry name" value="ANL_N_sf"/>
</dbReference>
<feature type="domain" description="AMP-dependent synthetase/ligase" evidence="2">
    <location>
        <begin position="34"/>
        <end position="407"/>
    </location>
</feature>
<evidence type="ECO:0000313" key="3">
    <source>
        <dbReference type="EMBL" id="TDD61693.1"/>
    </source>
</evidence>
<comment type="caution">
    <text evidence="3">The sequence shown here is derived from an EMBL/GenBank/DDBJ whole genome shotgun (WGS) entry which is preliminary data.</text>
</comment>
<protein>
    <recommendedName>
        <fullName evidence="2">AMP-dependent synthetase/ligase domain-containing protein</fullName>
    </recommendedName>
</protein>
<proteinExistence type="inferred from homology"/>
<dbReference type="PANTHER" id="PTHR22754:SF32">
    <property type="entry name" value="DISCO-INTERACTING PROTEIN 2"/>
    <property type="match status" value="1"/>
</dbReference>
<name>A0A4R4ZRS5_9ACTN</name>
<dbReference type="OrthoDB" id="3671040at2"/>
<dbReference type="GO" id="GO:0070566">
    <property type="term" value="F:adenylyltransferase activity"/>
    <property type="evidence" value="ECO:0007669"/>
    <property type="project" value="TreeGrafter"/>
</dbReference>
<evidence type="ECO:0000313" key="4">
    <source>
        <dbReference type="Proteomes" id="UP000295124"/>
    </source>
</evidence>
<dbReference type="PANTHER" id="PTHR22754">
    <property type="entry name" value="DISCO-INTERACTING PROTEIN 2 DIP2 -RELATED"/>
    <property type="match status" value="1"/>
</dbReference>
<accession>A0A4R4ZRS5</accession>
<comment type="similarity">
    <text evidence="1">Belongs to the ATP-dependent AMP-binding enzyme family.</text>
</comment>
<reference evidence="3 4" key="1">
    <citation type="submission" date="2019-03" db="EMBL/GenBank/DDBJ databases">
        <title>Draft genome sequences of novel Actinobacteria.</title>
        <authorList>
            <person name="Sahin N."/>
            <person name="Ay H."/>
            <person name="Saygin H."/>
        </authorList>
    </citation>
    <scope>NUCLEOTIDE SEQUENCE [LARGE SCALE GENOMIC DNA]</scope>
    <source>
        <strain evidence="3 4">JCM 13523</strain>
    </source>
</reference>
<dbReference type="GO" id="GO:0005886">
    <property type="term" value="C:plasma membrane"/>
    <property type="evidence" value="ECO:0007669"/>
    <property type="project" value="TreeGrafter"/>
</dbReference>
<dbReference type="InterPro" id="IPR045851">
    <property type="entry name" value="AMP-bd_C_sf"/>
</dbReference>
<keyword evidence="4" id="KW-1185">Reference proteome</keyword>
<dbReference type="EMBL" id="SMKX01000012">
    <property type="protein sequence ID" value="TDD61693.1"/>
    <property type="molecule type" value="Genomic_DNA"/>
</dbReference>
<dbReference type="Gene3D" id="3.40.50.12780">
    <property type="entry name" value="N-terminal domain of ligase-like"/>
    <property type="match status" value="1"/>
</dbReference>
<dbReference type="Proteomes" id="UP000295124">
    <property type="component" value="Unassembled WGS sequence"/>
</dbReference>
<dbReference type="InterPro" id="IPR000873">
    <property type="entry name" value="AMP-dep_synth/lig_dom"/>
</dbReference>
<evidence type="ECO:0000259" key="2">
    <source>
        <dbReference type="Pfam" id="PF00501"/>
    </source>
</evidence>
<dbReference type="SUPFAM" id="SSF56801">
    <property type="entry name" value="Acetyl-CoA synthetase-like"/>
    <property type="match status" value="1"/>
</dbReference>
<dbReference type="GO" id="GO:0006633">
    <property type="term" value="P:fatty acid biosynthetic process"/>
    <property type="evidence" value="ECO:0007669"/>
    <property type="project" value="TreeGrafter"/>
</dbReference>